<evidence type="ECO:0000313" key="2">
    <source>
        <dbReference type="Proteomes" id="UP000241769"/>
    </source>
</evidence>
<organism evidence="1 2">
    <name type="scientific">Planoprotostelium fungivorum</name>
    <dbReference type="NCBI Taxonomy" id="1890364"/>
    <lineage>
        <taxon>Eukaryota</taxon>
        <taxon>Amoebozoa</taxon>
        <taxon>Evosea</taxon>
        <taxon>Variosea</taxon>
        <taxon>Cavosteliida</taxon>
        <taxon>Cavosteliaceae</taxon>
        <taxon>Planoprotostelium</taxon>
    </lineage>
</organism>
<proteinExistence type="predicted"/>
<name>A0A2P6MUU9_9EUKA</name>
<dbReference type="EMBL" id="MDYQ01000382">
    <property type="protein sequence ID" value="PRP75464.1"/>
    <property type="molecule type" value="Genomic_DNA"/>
</dbReference>
<comment type="caution">
    <text evidence="1">The sequence shown here is derived from an EMBL/GenBank/DDBJ whole genome shotgun (WGS) entry which is preliminary data.</text>
</comment>
<gene>
    <name evidence="1" type="ORF">PROFUN_15714</name>
</gene>
<protein>
    <submittedName>
        <fullName evidence="1">Uncharacterized protein</fullName>
    </submittedName>
</protein>
<accession>A0A2P6MUU9</accession>
<reference evidence="1 2" key="1">
    <citation type="journal article" date="2018" name="Genome Biol. Evol.">
        <title>Multiple Roots of Fruiting Body Formation in Amoebozoa.</title>
        <authorList>
            <person name="Hillmann F."/>
            <person name="Forbes G."/>
            <person name="Novohradska S."/>
            <person name="Ferling I."/>
            <person name="Riege K."/>
            <person name="Groth M."/>
            <person name="Westermann M."/>
            <person name="Marz M."/>
            <person name="Spaller T."/>
            <person name="Winckler T."/>
            <person name="Schaap P."/>
            <person name="Glockner G."/>
        </authorList>
    </citation>
    <scope>NUCLEOTIDE SEQUENCE [LARGE SCALE GENOMIC DNA]</scope>
    <source>
        <strain evidence="1 2">Jena</strain>
    </source>
</reference>
<evidence type="ECO:0000313" key="1">
    <source>
        <dbReference type="EMBL" id="PRP75464.1"/>
    </source>
</evidence>
<dbReference type="AlphaFoldDB" id="A0A2P6MUU9"/>
<keyword evidence="2" id="KW-1185">Reference proteome</keyword>
<feature type="non-terminal residue" evidence="1">
    <location>
        <position position="1"/>
    </location>
</feature>
<sequence length="71" mass="8101">EASIQSEIRIKAVNEVEAFLRKYNRNPHNNQPKYLGQPQPAVDTNGNKIHCAILPYQSQCKEESNLQMMSS</sequence>
<dbReference type="Proteomes" id="UP000241769">
    <property type="component" value="Unassembled WGS sequence"/>
</dbReference>
<dbReference type="InParanoid" id="A0A2P6MUU9"/>